<evidence type="ECO:0000256" key="1">
    <source>
        <dbReference type="SAM" id="Coils"/>
    </source>
</evidence>
<organism evidence="2 3">
    <name type="scientific">Caulobacter phage phiCbK</name>
    <dbReference type="NCBI Taxonomy" id="2927985"/>
    <lineage>
        <taxon>Viruses</taxon>
        <taxon>Duplodnaviria</taxon>
        <taxon>Heunggongvirae</taxon>
        <taxon>Uroviricota</taxon>
        <taxon>Caudoviricetes</taxon>
        <taxon>Jeanschmidtviridae</taxon>
        <taxon>Shapirovirus</taxon>
        <taxon>Shapirovirus cbk</taxon>
    </lineage>
</organism>
<dbReference type="Proteomes" id="UP000013922">
    <property type="component" value="Segment"/>
</dbReference>
<evidence type="ECO:0000313" key="3">
    <source>
        <dbReference type="Proteomes" id="UP000013922"/>
    </source>
</evidence>
<sequence length="127" mass="13795">MCVVSAVMDYGRRQWPDLMGPGGPTIVPGVDQPWFEIVSPGLPPAPVHPKPKVPTRAEIEAFRRLVQAANEFDQQTGQPHCEDPEKIKLLDAINKLADRLDAIEKRLAAQDSADAEDAAAITASVET</sequence>
<protein>
    <submittedName>
        <fullName evidence="2">Uncharacterized protein</fullName>
    </submittedName>
</protein>
<dbReference type="RefSeq" id="YP_006987946.1">
    <property type="nucleotide sequence ID" value="NC_019405.1"/>
</dbReference>
<gene>
    <name evidence="2" type="ORF">CbK_gp050</name>
</gene>
<dbReference type="GeneID" id="13994673"/>
<reference evidence="2 3" key="1">
    <citation type="journal article" date="2012" name="BMC Genomics">
        <title>The Caulobacter crescentus phage phiCbK: genomics of a canonical phage.</title>
        <authorList>
            <person name="Gill J.J."/>
            <person name="Berry J.D."/>
            <person name="Russell W.K."/>
            <person name="Lessor L."/>
            <person name="Escobar Garcia D.A."/>
            <person name="Hernandez D."/>
            <person name="Kane A."/>
            <person name="Keene J."/>
            <person name="Maddox M."/>
            <person name="Martin R."/>
            <person name="Mohan S."/>
            <person name="Thorn A.M."/>
            <person name="Russell D.H."/>
            <person name="Young R."/>
        </authorList>
    </citation>
    <scope>NUCLEOTIDE SEQUENCE [LARGE SCALE GENOMIC DNA]</scope>
</reference>
<evidence type="ECO:0000313" key="2">
    <source>
        <dbReference type="EMBL" id="AFU86882.1"/>
    </source>
</evidence>
<dbReference type="KEGG" id="vg:13994673"/>
<accession>J3SMP6</accession>
<dbReference type="EMBL" id="JX100813">
    <property type="protein sequence ID" value="AFU86882.1"/>
    <property type="molecule type" value="Genomic_DNA"/>
</dbReference>
<keyword evidence="1" id="KW-0175">Coiled coil</keyword>
<keyword evidence="3" id="KW-1185">Reference proteome</keyword>
<proteinExistence type="predicted"/>
<feature type="coiled-coil region" evidence="1">
    <location>
        <begin position="86"/>
        <end position="113"/>
    </location>
</feature>
<name>J3SMP6_9CAUD</name>